<accession>A0A9Q3KYD6</accession>
<name>A0A9Q3KYD6_9BASI</name>
<dbReference type="Proteomes" id="UP000765509">
    <property type="component" value="Unassembled WGS sequence"/>
</dbReference>
<evidence type="ECO:0000313" key="2">
    <source>
        <dbReference type="EMBL" id="MBW0587680.1"/>
    </source>
</evidence>
<evidence type="ECO:0000256" key="1">
    <source>
        <dbReference type="SAM" id="Coils"/>
    </source>
</evidence>
<dbReference type="EMBL" id="AVOT02127942">
    <property type="protein sequence ID" value="MBW0587680.1"/>
    <property type="molecule type" value="Genomic_DNA"/>
</dbReference>
<comment type="caution">
    <text evidence="2">The sequence shown here is derived from an EMBL/GenBank/DDBJ whole genome shotgun (WGS) entry which is preliminary data.</text>
</comment>
<protein>
    <submittedName>
        <fullName evidence="2">Uncharacterized protein</fullName>
    </submittedName>
</protein>
<dbReference type="AlphaFoldDB" id="A0A9Q3KYD6"/>
<sequence length="155" mass="18584">MKSLVDYFSFDQQSKYITHSTQKRNQALMPNLNEKSGYRKRPTDMFAPTYANFLESRQKAHETSENACLEWDSKRWNEEKESNMEKQQFEEVKLQKQMKFEEKQCTKKCEFEKDKWNGELKLKEKQCQMDLTMAALSPSRQIGELERILPLINRK</sequence>
<keyword evidence="3" id="KW-1185">Reference proteome</keyword>
<evidence type="ECO:0000313" key="3">
    <source>
        <dbReference type="Proteomes" id="UP000765509"/>
    </source>
</evidence>
<keyword evidence="1" id="KW-0175">Coiled coil</keyword>
<gene>
    <name evidence="2" type="ORF">O181_127395</name>
</gene>
<reference evidence="2" key="1">
    <citation type="submission" date="2021-03" db="EMBL/GenBank/DDBJ databases">
        <title>Draft genome sequence of rust myrtle Austropuccinia psidii MF-1, a brazilian biotype.</title>
        <authorList>
            <person name="Quecine M.C."/>
            <person name="Pachon D.M.R."/>
            <person name="Bonatelli M.L."/>
            <person name="Correr F.H."/>
            <person name="Franceschini L.M."/>
            <person name="Leite T.F."/>
            <person name="Margarido G.R.A."/>
            <person name="Almeida C.A."/>
            <person name="Ferrarezi J.A."/>
            <person name="Labate C.A."/>
        </authorList>
    </citation>
    <scope>NUCLEOTIDE SEQUENCE</scope>
    <source>
        <strain evidence="2">MF-1</strain>
    </source>
</reference>
<feature type="coiled-coil region" evidence="1">
    <location>
        <begin position="77"/>
        <end position="104"/>
    </location>
</feature>
<organism evidence="2 3">
    <name type="scientific">Austropuccinia psidii MF-1</name>
    <dbReference type="NCBI Taxonomy" id="1389203"/>
    <lineage>
        <taxon>Eukaryota</taxon>
        <taxon>Fungi</taxon>
        <taxon>Dikarya</taxon>
        <taxon>Basidiomycota</taxon>
        <taxon>Pucciniomycotina</taxon>
        <taxon>Pucciniomycetes</taxon>
        <taxon>Pucciniales</taxon>
        <taxon>Sphaerophragmiaceae</taxon>
        <taxon>Austropuccinia</taxon>
    </lineage>
</organism>
<proteinExistence type="predicted"/>